<comment type="caution">
    <text evidence="4">Lacks conserved residue(s) required for the propagation of feature annotation.</text>
</comment>
<dbReference type="AlphaFoldDB" id="A0A1D8UW96"/>
<sequence length="206" mass="23078">MNQSNESRLVLASGSTARLALLQDAGLAVTPRPVTLDEAAWRDRARARAMPQREIALGLAHAKARRLFEEDASFGESWVIAADQVLDYRGTGFDKPTDLAEARRQLCLLRGQTHMLCTALVLYRQGQPVWEHVETPHLTMRHFSDAFLENYLSLEGEHILNCVGGYRLEGMGVQLFEKIDGAFDAILGLPRLPLLAALRRFHLVME</sequence>
<comment type="catalytic activity">
    <reaction evidence="4">
        <text>a 2'-deoxyribonucleoside 5'-triphosphate + H2O = a 2'-deoxyribonucleoside 5'-phosphate + diphosphate + H(+)</text>
        <dbReference type="Rhea" id="RHEA:44644"/>
        <dbReference type="ChEBI" id="CHEBI:15377"/>
        <dbReference type="ChEBI" id="CHEBI:15378"/>
        <dbReference type="ChEBI" id="CHEBI:33019"/>
        <dbReference type="ChEBI" id="CHEBI:61560"/>
        <dbReference type="ChEBI" id="CHEBI:65317"/>
        <dbReference type="EC" id="3.6.1.9"/>
    </reaction>
</comment>
<dbReference type="KEGG" id="kba:A0U89_13120"/>
<dbReference type="eggNOG" id="COG0424">
    <property type="taxonomic scope" value="Bacteria"/>
</dbReference>
<comment type="similarity">
    <text evidence="4">Belongs to the Maf family.</text>
</comment>
<dbReference type="Proteomes" id="UP000179145">
    <property type="component" value="Chromosome"/>
</dbReference>
<dbReference type="Pfam" id="PF02545">
    <property type="entry name" value="Maf"/>
    <property type="match status" value="1"/>
</dbReference>
<proteinExistence type="inferred from homology"/>
<dbReference type="InterPro" id="IPR003697">
    <property type="entry name" value="Maf-like"/>
</dbReference>
<name>A0A1D8UW96_9PROT</name>
<keyword evidence="6" id="KW-1185">Reference proteome</keyword>
<comment type="subcellular location">
    <subcellularLocation>
        <location evidence="4">Cytoplasm</location>
    </subcellularLocation>
</comment>
<dbReference type="Gene3D" id="3.90.950.10">
    <property type="match status" value="1"/>
</dbReference>
<dbReference type="OrthoDB" id="9813962at2"/>
<organism evidence="5 6">
    <name type="scientific">Kozakia baliensis</name>
    <dbReference type="NCBI Taxonomy" id="153496"/>
    <lineage>
        <taxon>Bacteria</taxon>
        <taxon>Pseudomonadati</taxon>
        <taxon>Pseudomonadota</taxon>
        <taxon>Alphaproteobacteria</taxon>
        <taxon>Acetobacterales</taxon>
        <taxon>Acetobacteraceae</taxon>
        <taxon>Kozakia</taxon>
    </lineage>
</organism>
<reference evidence="5 6" key="1">
    <citation type="journal article" date="2016" name="Microb. Cell Fact.">
        <title>Dissection of exopolysaccharide biosynthesis in Kozakia baliensis.</title>
        <authorList>
            <person name="Brandt J.U."/>
            <person name="Jakob F."/>
            <person name="Behr J."/>
            <person name="Geissler A.J."/>
            <person name="Vogel R.F."/>
        </authorList>
    </citation>
    <scope>NUCLEOTIDE SEQUENCE [LARGE SCALE GENOMIC DNA]</scope>
    <source>
        <strain evidence="5 6">DSM 14400</strain>
    </source>
</reference>
<evidence type="ECO:0000313" key="6">
    <source>
        <dbReference type="Proteomes" id="UP000179145"/>
    </source>
</evidence>
<dbReference type="GO" id="GO:0047429">
    <property type="term" value="F:nucleoside triphosphate diphosphatase activity"/>
    <property type="evidence" value="ECO:0007669"/>
    <property type="project" value="UniProtKB-EC"/>
</dbReference>
<comment type="function">
    <text evidence="4">Nucleoside triphosphate pyrophosphatase. May have a dual role in cell division arrest and in preventing the incorporation of modified nucleotides into cellular nucleic acids.</text>
</comment>
<keyword evidence="2 4" id="KW-0378">Hydrolase</keyword>
<dbReference type="RefSeq" id="WP_070403429.1">
    <property type="nucleotide sequence ID" value="NZ_BJVW01000005.1"/>
</dbReference>
<evidence type="ECO:0000256" key="2">
    <source>
        <dbReference type="ARBA" id="ARBA00022801"/>
    </source>
</evidence>
<dbReference type="GO" id="GO:0005737">
    <property type="term" value="C:cytoplasm"/>
    <property type="evidence" value="ECO:0007669"/>
    <property type="project" value="UniProtKB-SubCell"/>
</dbReference>
<dbReference type="GO" id="GO:0009117">
    <property type="term" value="P:nucleotide metabolic process"/>
    <property type="evidence" value="ECO:0007669"/>
    <property type="project" value="UniProtKB-KW"/>
</dbReference>
<evidence type="ECO:0000256" key="4">
    <source>
        <dbReference type="HAMAP-Rule" id="MF_00528"/>
    </source>
</evidence>
<keyword evidence="4" id="KW-0963">Cytoplasm</keyword>
<evidence type="ECO:0000313" key="5">
    <source>
        <dbReference type="EMBL" id="AOX17910.1"/>
    </source>
</evidence>
<dbReference type="PANTHER" id="PTHR43213:SF5">
    <property type="entry name" value="BIFUNCTIONAL DTTP_UTP PYROPHOSPHATASE_METHYLTRANSFERASE PROTEIN-RELATED"/>
    <property type="match status" value="1"/>
</dbReference>
<comment type="cofactor">
    <cofactor evidence="1 4">
        <name>a divalent metal cation</name>
        <dbReference type="ChEBI" id="CHEBI:60240"/>
    </cofactor>
</comment>
<dbReference type="STRING" id="153496.A0U89_13120"/>
<keyword evidence="3 4" id="KW-0546">Nucleotide metabolism</keyword>
<protein>
    <recommendedName>
        <fullName evidence="4">Nucleoside triphosphate pyrophosphatase</fullName>
        <ecNumber evidence="4">3.6.1.9</ecNumber>
    </recommendedName>
    <alternativeName>
        <fullName evidence="4">Nucleotide pyrophosphatase</fullName>
        <shortName evidence="4">Nucleotide PPase</shortName>
    </alternativeName>
</protein>
<feature type="active site" description="Proton acceptor" evidence="4">
    <location>
        <position position="83"/>
    </location>
</feature>
<dbReference type="PIRSF" id="PIRSF006305">
    <property type="entry name" value="Maf"/>
    <property type="match status" value="1"/>
</dbReference>
<gene>
    <name evidence="5" type="ORF">A0U89_13120</name>
</gene>
<dbReference type="EC" id="3.6.1.9" evidence="4"/>
<dbReference type="HAMAP" id="MF_00528">
    <property type="entry name" value="Maf"/>
    <property type="match status" value="1"/>
</dbReference>
<dbReference type="EMBL" id="CP014674">
    <property type="protein sequence ID" value="AOX17910.1"/>
    <property type="molecule type" value="Genomic_DNA"/>
</dbReference>
<accession>A0A1D8UW96</accession>
<dbReference type="PANTHER" id="PTHR43213">
    <property type="entry name" value="BIFUNCTIONAL DTTP/UTP PYROPHOSPHATASE/METHYLTRANSFERASE PROTEIN-RELATED"/>
    <property type="match status" value="1"/>
</dbReference>
<evidence type="ECO:0000256" key="3">
    <source>
        <dbReference type="ARBA" id="ARBA00023080"/>
    </source>
</evidence>
<evidence type="ECO:0000256" key="1">
    <source>
        <dbReference type="ARBA" id="ARBA00001968"/>
    </source>
</evidence>
<dbReference type="InterPro" id="IPR029001">
    <property type="entry name" value="ITPase-like_fam"/>
</dbReference>
<dbReference type="SUPFAM" id="SSF52972">
    <property type="entry name" value="ITPase-like"/>
    <property type="match status" value="1"/>
</dbReference>
<comment type="catalytic activity">
    <reaction evidence="4">
        <text>a ribonucleoside 5'-triphosphate + H2O = a ribonucleoside 5'-phosphate + diphosphate + H(+)</text>
        <dbReference type="Rhea" id="RHEA:23996"/>
        <dbReference type="ChEBI" id="CHEBI:15377"/>
        <dbReference type="ChEBI" id="CHEBI:15378"/>
        <dbReference type="ChEBI" id="CHEBI:33019"/>
        <dbReference type="ChEBI" id="CHEBI:58043"/>
        <dbReference type="ChEBI" id="CHEBI:61557"/>
        <dbReference type="EC" id="3.6.1.9"/>
    </reaction>
</comment>